<evidence type="ECO:0000256" key="24">
    <source>
        <dbReference type="ARBA" id="ARBA00044770"/>
    </source>
</evidence>
<dbReference type="GO" id="GO:0008955">
    <property type="term" value="F:peptidoglycan glycosyltransferase activity"/>
    <property type="evidence" value="ECO:0007669"/>
    <property type="project" value="UniProtKB-EC"/>
</dbReference>
<comment type="similarity">
    <text evidence="4">In the N-terminal section; belongs to the glycosyltransferase 51 family.</text>
</comment>
<sequence length="791" mass="87073">MFKRIFAILAGLCLGGVVLSAGALAIAIIITYPRLPSLDVLTDYRPKIPLRVYSADNVLIGEFGEERRSFLRIHEVPQQMINALLAAEDANFYQHSGVDYSGVMRAAIGNLLTGHARSGASTITMQVAKNFFLSSEKTFTRKFNEALLAFKIEHALSKDQILELYMNQIYLGQRAYGFGAAAQAYYGKNLQDLTVAEMAMLAGLPKAPSAYNPIVNPDRARLRQEYVLRRMKELGFINDAQYEQAMAQKLVFANQADSNGFPAQYVAEMVRQAMYDRFRENAYTEGYRVYTTIDSHHQQWAYDALRAGLLDFDHKHGYRGPESFIDMNNLQGEDLSMALDDALSEIRDSGDMQPAVVQSSSSNEVRAYMRGGKIAVINGAGLDFARRALSSRVSAQQQIRPGAVIRVRANEKGYWEIVQMPEIEGAFVSLDTRTGAIKSLVGGFDFNRRSFNHVTQAWRQPGSTFKPFIYSAAIDRGLTASTMVNDAPFSFDPQDGSGKMWTPQNDDGKFMGMITMHHALALSRNLVSVRILQAIGTDYAQQYIQRFGFSAKQHPAYLPMALGAGSVTPLQMAEGYAALANGGYRTHAYFIDRIEDASNRVLAKTQAVVAGQGGTPVIDPRNAFIMTNMMKDVIRYGTGTRALVLGRSDIAGKTGTTSDFKDAWFVGFNPGLVAATWVGYDQPRSLGRYGYGGTAALPIWINYMANALKKEPEVELPMPSGITVKAGAGLHGGDEYYYDEFQTPNPDIKLNNHGTVPVAPNASDAQNGSDQPKTDTPPPADAVEKVKDQLF</sequence>
<dbReference type="Pfam" id="PF00912">
    <property type="entry name" value="Transgly"/>
    <property type="match status" value="1"/>
</dbReference>
<dbReference type="InterPro" id="IPR001460">
    <property type="entry name" value="PCN-bd_Tpept"/>
</dbReference>
<evidence type="ECO:0000256" key="23">
    <source>
        <dbReference type="ARBA" id="ARBA00034000"/>
    </source>
</evidence>
<dbReference type="GO" id="GO:0009252">
    <property type="term" value="P:peptidoglycan biosynthetic process"/>
    <property type="evidence" value="ECO:0007669"/>
    <property type="project" value="UniProtKB-UniPathway"/>
</dbReference>
<keyword evidence="21" id="KW-0511">Multifunctional enzyme</keyword>
<keyword evidence="18" id="KW-1133">Transmembrane helix</keyword>
<evidence type="ECO:0000256" key="16">
    <source>
        <dbReference type="ARBA" id="ARBA00022968"/>
    </source>
</evidence>
<dbReference type="RefSeq" id="WP_133679457.1">
    <property type="nucleotide sequence ID" value="NZ_SNZP01000004.1"/>
</dbReference>
<evidence type="ECO:0000256" key="13">
    <source>
        <dbReference type="ARBA" id="ARBA00022692"/>
    </source>
</evidence>
<dbReference type="Pfam" id="PF17092">
    <property type="entry name" value="PCB_OB"/>
    <property type="match status" value="1"/>
</dbReference>
<dbReference type="AlphaFoldDB" id="A0A4R7B9U9"/>
<dbReference type="PANTHER" id="PTHR32282">
    <property type="entry name" value="BINDING PROTEIN TRANSPEPTIDASE, PUTATIVE-RELATED"/>
    <property type="match status" value="1"/>
</dbReference>
<evidence type="ECO:0000256" key="9">
    <source>
        <dbReference type="ARBA" id="ARBA00022645"/>
    </source>
</evidence>
<comment type="pathway">
    <text evidence="2">Cell wall biogenesis; peptidoglycan biosynthesis.</text>
</comment>
<evidence type="ECO:0000256" key="8">
    <source>
        <dbReference type="ARBA" id="ARBA00022519"/>
    </source>
</evidence>
<name>A0A4R7B9U9_9NEIS</name>
<evidence type="ECO:0000256" key="19">
    <source>
        <dbReference type="ARBA" id="ARBA00023136"/>
    </source>
</evidence>
<dbReference type="EC" id="3.4.16.4" evidence="5"/>
<comment type="similarity">
    <text evidence="3">In the C-terminal section; belongs to the transpeptidase family.</text>
</comment>
<dbReference type="GO" id="GO:0008658">
    <property type="term" value="F:penicillin binding"/>
    <property type="evidence" value="ECO:0007669"/>
    <property type="project" value="InterPro"/>
</dbReference>
<evidence type="ECO:0000313" key="32">
    <source>
        <dbReference type="Proteomes" id="UP000295611"/>
    </source>
</evidence>
<dbReference type="FunFam" id="1.10.3810.10:FF:000003">
    <property type="entry name" value="Penicillin-binding protein 1a"/>
    <property type="match status" value="1"/>
</dbReference>
<keyword evidence="20" id="KW-0046">Antibiotic resistance</keyword>
<evidence type="ECO:0000256" key="20">
    <source>
        <dbReference type="ARBA" id="ARBA00023251"/>
    </source>
</evidence>
<evidence type="ECO:0000256" key="5">
    <source>
        <dbReference type="ARBA" id="ARBA00012448"/>
    </source>
</evidence>
<dbReference type="InterPro" id="IPR031376">
    <property type="entry name" value="PCB_OB"/>
</dbReference>
<evidence type="ECO:0000259" key="29">
    <source>
        <dbReference type="Pfam" id="PF00912"/>
    </source>
</evidence>
<feature type="domain" description="Penicillin-binding protein transpeptidase" evidence="28">
    <location>
        <begin position="425"/>
        <end position="695"/>
    </location>
</feature>
<evidence type="ECO:0000256" key="25">
    <source>
        <dbReference type="ARBA" id="ARBA00049902"/>
    </source>
</evidence>
<accession>A0A4R7B9U9</accession>
<dbReference type="GO" id="GO:0030288">
    <property type="term" value="C:outer membrane-bounded periplasmic space"/>
    <property type="evidence" value="ECO:0007669"/>
    <property type="project" value="TreeGrafter"/>
</dbReference>
<keyword evidence="14" id="KW-0378">Hydrolase</keyword>
<comment type="catalytic activity">
    <reaction evidence="23">
        <text>Preferential cleavage: (Ac)2-L-Lys-D-Ala-|-D-Ala. Also transpeptidation of peptidyl-alanyl moieties that are N-acyl substituents of D-alanine.</text>
        <dbReference type="EC" id="3.4.16.4"/>
    </reaction>
</comment>
<keyword evidence="8" id="KW-0997">Cell inner membrane</keyword>
<dbReference type="GO" id="GO:0006508">
    <property type="term" value="P:proteolysis"/>
    <property type="evidence" value="ECO:0007669"/>
    <property type="project" value="UniProtKB-KW"/>
</dbReference>
<keyword evidence="13" id="KW-0812">Transmembrane</keyword>
<dbReference type="UniPathway" id="UPA00219"/>
<evidence type="ECO:0000256" key="11">
    <source>
        <dbReference type="ARBA" id="ARBA00022676"/>
    </source>
</evidence>
<dbReference type="SUPFAM" id="SSF53955">
    <property type="entry name" value="Lysozyme-like"/>
    <property type="match status" value="1"/>
</dbReference>
<evidence type="ECO:0000256" key="12">
    <source>
        <dbReference type="ARBA" id="ARBA00022679"/>
    </source>
</evidence>
<comment type="subcellular location">
    <subcellularLocation>
        <location evidence="1">Cell inner membrane</location>
        <topology evidence="1">Single-pass type II membrane protein</topology>
    </subcellularLocation>
</comment>
<evidence type="ECO:0000256" key="10">
    <source>
        <dbReference type="ARBA" id="ARBA00022670"/>
    </source>
</evidence>
<comment type="pathway">
    <text evidence="26">Glycan biosynthesis.</text>
</comment>
<evidence type="ECO:0000256" key="14">
    <source>
        <dbReference type="ARBA" id="ARBA00022801"/>
    </source>
</evidence>
<evidence type="ECO:0000313" key="31">
    <source>
        <dbReference type="EMBL" id="TDR80782.1"/>
    </source>
</evidence>
<evidence type="ECO:0000256" key="3">
    <source>
        <dbReference type="ARBA" id="ARBA00007090"/>
    </source>
</evidence>
<evidence type="ECO:0000259" key="30">
    <source>
        <dbReference type="Pfam" id="PF17092"/>
    </source>
</evidence>
<evidence type="ECO:0000256" key="4">
    <source>
        <dbReference type="ARBA" id="ARBA00007739"/>
    </source>
</evidence>
<dbReference type="InterPro" id="IPR023346">
    <property type="entry name" value="Lysozyme-like_dom_sf"/>
</dbReference>
<dbReference type="EC" id="2.4.99.28" evidence="24"/>
<keyword evidence="15" id="KW-0133">Cell shape</keyword>
<dbReference type="SUPFAM" id="SSF56601">
    <property type="entry name" value="beta-lactamase/transpeptidase-like"/>
    <property type="match status" value="1"/>
</dbReference>
<evidence type="ECO:0000256" key="1">
    <source>
        <dbReference type="ARBA" id="ARBA00004249"/>
    </source>
</evidence>
<keyword evidence="17" id="KW-0573">Peptidoglycan synthesis</keyword>
<keyword evidence="9" id="KW-0121">Carboxypeptidase</keyword>
<keyword evidence="10" id="KW-0645">Protease</keyword>
<dbReference type="OrthoDB" id="9766909at2"/>
<dbReference type="GO" id="GO:0071555">
    <property type="term" value="P:cell wall organization"/>
    <property type="evidence" value="ECO:0007669"/>
    <property type="project" value="UniProtKB-KW"/>
</dbReference>
<dbReference type="GO" id="GO:0046677">
    <property type="term" value="P:response to antibiotic"/>
    <property type="evidence" value="ECO:0007669"/>
    <property type="project" value="UniProtKB-KW"/>
</dbReference>
<evidence type="ECO:0000256" key="17">
    <source>
        <dbReference type="ARBA" id="ARBA00022984"/>
    </source>
</evidence>
<proteinExistence type="inferred from homology"/>
<dbReference type="InterPro" id="IPR001264">
    <property type="entry name" value="Glyco_trans_51"/>
</dbReference>
<keyword evidence="22" id="KW-0961">Cell wall biogenesis/degradation</keyword>
<keyword evidence="16" id="KW-0735">Signal-anchor</keyword>
<dbReference type="GO" id="GO:0005886">
    <property type="term" value="C:plasma membrane"/>
    <property type="evidence" value="ECO:0007669"/>
    <property type="project" value="UniProtKB-SubCell"/>
</dbReference>
<evidence type="ECO:0000256" key="7">
    <source>
        <dbReference type="ARBA" id="ARBA00022475"/>
    </source>
</evidence>
<evidence type="ECO:0000256" key="22">
    <source>
        <dbReference type="ARBA" id="ARBA00023316"/>
    </source>
</evidence>
<dbReference type="Gene3D" id="3.40.710.10">
    <property type="entry name" value="DD-peptidase/beta-lactamase superfamily"/>
    <property type="match status" value="2"/>
</dbReference>
<feature type="region of interest" description="Disordered" evidence="27">
    <location>
        <begin position="741"/>
        <end position="791"/>
    </location>
</feature>
<keyword evidence="7" id="KW-1003">Cell membrane</keyword>
<comment type="catalytic activity">
    <reaction evidence="25">
        <text>[GlcNAc-(1-&gt;4)-Mur2Ac(oyl-L-Ala-gamma-D-Glu-L-Lys-D-Ala-D-Ala)](n)-di-trans,octa-cis-undecaprenyl diphosphate + beta-D-GlcNAc-(1-&gt;4)-Mur2Ac(oyl-L-Ala-gamma-D-Glu-L-Lys-D-Ala-D-Ala)-di-trans,octa-cis-undecaprenyl diphosphate = [GlcNAc-(1-&gt;4)-Mur2Ac(oyl-L-Ala-gamma-D-Glu-L-Lys-D-Ala-D-Ala)](n+1)-di-trans,octa-cis-undecaprenyl diphosphate + di-trans,octa-cis-undecaprenyl diphosphate + H(+)</text>
        <dbReference type="Rhea" id="RHEA:23708"/>
        <dbReference type="Rhea" id="RHEA-COMP:9602"/>
        <dbReference type="Rhea" id="RHEA-COMP:9603"/>
        <dbReference type="ChEBI" id="CHEBI:15378"/>
        <dbReference type="ChEBI" id="CHEBI:58405"/>
        <dbReference type="ChEBI" id="CHEBI:60033"/>
        <dbReference type="ChEBI" id="CHEBI:78435"/>
        <dbReference type="EC" id="2.4.99.28"/>
    </reaction>
</comment>
<evidence type="ECO:0000259" key="28">
    <source>
        <dbReference type="Pfam" id="PF00905"/>
    </source>
</evidence>
<dbReference type="InterPro" id="IPR012338">
    <property type="entry name" value="Beta-lactam/transpept-like"/>
</dbReference>
<dbReference type="EMBL" id="SNZP01000004">
    <property type="protein sequence ID" value="TDR80782.1"/>
    <property type="molecule type" value="Genomic_DNA"/>
</dbReference>
<feature type="domain" description="Glycosyl transferase family 51" evidence="29">
    <location>
        <begin position="58"/>
        <end position="232"/>
    </location>
</feature>
<protein>
    <recommendedName>
        <fullName evidence="6">Penicillin-binding protein 1A</fullName>
        <ecNumber evidence="24">2.4.99.28</ecNumber>
        <ecNumber evidence="5">3.4.16.4</ecNumber>
    </recommendedName>
</protein>
<gene>
    <name evidence="31" type="ORF">DFP86_104282</name>
</gene>
<feature type="compositionally biased region" description="Basic and acidic residues" evidence="27">
    <location>
        <begin position="782"/>
        <end position="791"/>
    </location>
</feature>
<evidence type="ECO:0000256" key="18">
    <source>
        <dbReference type="ARBA" id="ARBA00022989"/>
    </source>
</evidence>
<evidence type="ECO:0000256" key="6">
    <source>
        <dbReference type="ARBA" id="ARBA00018638"/>
    </source>
</evidence>
<dbReference type="Gene3D" id="1.10.3810.10">
    <property type="entry name" value="Biosynthetic peptidoglycan transglycosylase-like"/>
    <property type="match status" value="1"/>
</dbReference>
<keyword evidence="11" id="KW-0328">Glycosyltransferase</keyword>
<evidence type="ECO:0000256" key="15">
    <source>
        <dbReference type="ARBA" id="ARBA00022960"/>
    </source>
</evidence>
<comment type="caution">
    <text evidence="31">The sequence shown here is derived from an EMBL/GenBank/DDBJ whole genome shotgun (WGS) entry which is preliminary data.</text>
</comment>
<dbReference type="GO" id="GO:0008360">
    <property type="term" value="P:regulation of cell shape"/>
    <property type="evidence" value="ECO:0007669"/>
    <property type="project" value="UniProtKB-KW"/>
</dbReference>
<keyword evidence="12" id="KW-0808">Transferase</keyword>
<feature type="domain" description="Penicillin-binding protein OB-like" evidence="30">
    <location>
        <begin position="318"/>
        <end position="423"/>
    </location>
</feature>
<dbReference type="PANTHER" id="PTHR32282:SF27">
    <property type="entry name" value="PENICILLIN-BINDING PROTEIN 1A"/>
    <property type="match status" value="1"/>
</dbReference>
<evidence type="ECO:0000256" key="2">
    <source>
        <dbReference type="ARBA" id="ARBA00004752"/>
    </source>
</evidence>
<dbReference type="NCBIfam" id="TIGR02074">
    <property type="entry name" value="PBP_1a_fam"/>
    <property type="match status" value="1"/>
</dbReference>
<keyword evidence="19" id="KW-0472">Membrane</keyword>
<evidence type="ECO:0000256" key="27">
    <source>
        <dbReference type="SAM" id="MobiDB-lite"/>
    </source>
</evidence>
<dbReference type="Proteomes" id="UP000295611">
    <property type="component" value="Unassembled WGS sequence"/>
</dbReference>
<organism evidence="31 32">
    <name type="scientific">Paludibacterium purpuratum</name>
    <dbReference type="NCBI Taxonomy" id="1144873"/>
    <lineage>
        <taxon>Bacteria</taxon>
        <taxon>Pseudomonadati</taxon>
        <taxon>Pseudomonadota</taxon>
        <taxon>Betaproteobacteria</taxon>
        <taxon>Neisseriales</taxon>
        <taxon>Chromobacteriaceae</taxon>
        <taxon>Paludibacterium</taxon>
    </lineage>
</organism>
<evidence type="ECO:0000256" key="21">
    <source>
        <dbReference type="ARBA" id="ARBA00023268"/>
    </source>
</evidence>
<dbReference type="Pfam" id="PF00905">
    <property type="entry name" value="Transpeptidase"/>
    <property type="match status" value="1"/>
</dbReference>
<dbReference type="GO" id="GO:0009002">
    <property type="term" value="F:serine-type D-Ala-D-Ala carboxypeptidase activity"/>
    <property type="evidence" value="ECO:0007669"/>
    <property type="project" value="UniProtKB-EC"/>
</dbReference>
<reference evidence="31 32" key="1">
    <citation type="submission" date="2019-03" db="EMBL/GenBank/DDBJ databases">
        <title>Genomic Encyclopedia of Type Strains, Phase III (KMG-III): the genomes of soil and plant-associated and newly described type strains.</title>
        <authorList>
            <person name="Whitman W."/>
        </authorList>
    </citation>
    <scope>NUCLEOTIDE SEQUENCE [LARGE SCALE GENOMIC DNA]</scope>
    <source>
        <strain evidence="31 32">CECT 8976</strain>
    </source>
</reference>
<evidence type="ECO:0000256" key="26">
    <source>
        <dbReference type="ARBA" id="ARBA00060592"/>
    </source>
</evidence>
<dbReference type="InterPro" id="IPR050396">
    <property type="entry name" value="Glycosyltr_51/Transpeptidase"/>
</dbReference>
<keyword evidence="32" id="KW-1185">Reference proteome</keyword>
<dbReference type="InterPro" id="IPR036950">
    <property type="entry name" value="PBP_transglycosylase"/>
</dbReference>